<reference evidence="2 3" key="1">
    <citation type="submission" date="2019-11" db="EMBL/GenBank/DDBJ databases">
        <title>Draft genome sequences of five Paenibacillus species of dairy origin.</title>
        <authorList>
            <person name="Olajide A.M."/>
            <person name="Chen S."/>
            <person name="Lapointe G."/>
        </authorList>
    </citation>
    <scope>NUCLEOTIDE SEQUENCE [LARGE SCALE GENOMIC DNA]</scope>
    <source>
        <strain evidence="2 3">12CR55</strain>
    </source>
</reference>
<dbReference type="RefSeq" id="WP_155611811.1">
    <property type="nucleotide sequence ID" value="NZ_WNZW01000006.1"/>
</dbReference>
<evidence type="ECO:0000313" key="3">
    <source>
        <dbReference type="Proteomes" id="UP000447876"/>
    </source>
</evidence>
<keyword evidence="1" id="KW-0732">Signal</keyword>
<organism evidence="2 3">
    <name type="scientific">Paenibacillus woosongensis</name>
    <dbReference type="NCBI Taxonomy" id="307580"/>
    <lineage>
        <taxon>Bacteria</taxon>
        <taxon>Bacillati</taxon>
        <taxon>Bacillota</taxon>
        <taxon>Bacilli</taxon>
        <taxon>Bacillales</taxon>
        <taxon>Paenibacillaceae</taxon>
        <taxon>Paenibacillus</taxon>
    </lineage>
</organism>
<feature type="chain" id="PRO_5030961891" evidence="1">
    <location>
        <begin position="30"/>
        <end position="283"/>
    </location>
</feature>
<proteinExistence type="predicted"/>
<evidence type="ECO:0000313" key="2">
    <source>
        <dbReference type="EMBL" id="MUG46416.1"/>
    </source>
</evidence>
<dbReference type="EMBL" id="WNZW01000006">
    <property type="protein sequence ID" value="MUG46416.1"/>
    <property type="molecule type" value="Genomic_DNA"/>
</dbReference>
<comment type="caution">
    <text evidence="2">The sequence shown here is derived from an EMBL/GenBank/DDBJ whole genome shotgun (WGS) entry which is preliminary data.</text>
</comment>
<name>A0A7X2Z2S3_9BACL</name>
<dbReference type="AlphaFoldDB" id="A0A7X2Z2S3"/>
<evidence type="ECO:0000256" key="1">
    <source>
        <dbReference type="SAM" id="SignalP"/>
    </source>
</evidence>
<protein>
    <submittedName>
        <fullName evidence="2">Uncharacterized protein</fullName>
    </submittedName>
</protein>
<accession>A0A7X2Z2S3</accession>
<gene>
    <name evidence="2" type="ORF">GNP95_15615</name>
</gene>
<dbReference type="Proteomes" id="UP000447876">
    <property type="component" value="Unassembled WGS sequence"/>
</dbReference>
<dbReference type="OrthoDB" id="2990579at2"/>
<sequence>MNILKKSRLFIVFLAFALVFTSINMIAFAEPSKQVVSVNEKRVLNLSVADITTNETYSTSLLLLPGAEWDESVLNQLNNNYVLTNYELRALNPNETAPPLVVGSNGIIRLFAIETIFDIGCFTMSLAEFAIEPTFWNGFWVVADGLSMAFPGIPALSGVKRMIKASSVLTDATKIGIKPYKELQKITIPTGWQRHHIFEQRFASRLGTTSGDMLAIPIPANSTYHQAITNKMRSKIPYATDLNTLTKNEILDAHIEAYKELWDSTNDEVWEFLYKFAQNKQYK</sequence>
<feature type="signal peptide" evidence="1">
    <location>
        <begin position="1"/>
        <end position="29"/>
    </location>
</feature>